<dbReference type="EMBL" id="CP106753">
    <property type="protein sequence ID" value="UXY17136.1"/>
    <property type="molecule type" value="Genomic_DNA"/>
</dbReference>
<dbReference type="PANTHER" id="PTHR43734">
    <property type="entry name" value="PHYTOENE DESATURASE"/>
    <property type="match status" value="1"/>
</dbReference>
<dbReference type="Pfam" id="PF13450">
    <property type="entry name" value="NAD_binding_8"/>
    <property type="match status" value="1"/>
</dbReference>
<organism evidence="2 3">
    <name type="scientific">Chitiniphilus purpureus</name>
    <dbReference type="NCBI Taxonomy" id="2981137"/>
    <lineage>
        <taxon>Bacteria</taxon>
        <taxon>Pseudomonadati</taxon>
        <taxon>Pseudomonadota</taxon>
        <taxon>Betaproteobacteria</taxon>
        <taxon>Neisseriales</taxon>
        <taxon>Chitinibacteraceae</taxon>
        <taxon>Chitiniphilus</taxon>
    </lineage>
</organism>
<dbReference type="SUPFAM" id="SSF51905">
    <property type="entry name" value="FAD/NAD(P)-binding domain"/>
    <property type="match status" value="1"/>
</dbReference>
<keyword evidence="3" id="KW-1185">Reference proteome</keyword>
<evidence type="ECO:0000256" key="1">
    <source>
        <dbReference type="ARBA" id="ARBA00006046"/>
    </source>
</evidence>
<gene>
    <name evidence="2" type="ORF">N8I74_09050</name>
</gene>
<evidence type="ECO:0000313" key="3">
    <source>
        <dbReference type="Proteomes" id="UP001061302"/>
    </source>
</evidence>
<name>A0ABY6DVQ2_9NEIS</name>
<dbReference type="Gene3D" id="3.50.50.60">
    <property type="entry name" value="FAD/NAD(P)-binding domain"/>
    <property type="match status" value="1"/>
</dbReference>
<dbReference type="InterPro" id="IPR036188">
    <property type="entry name" value="FAD/NAD-bd_sf"/>
</dbReference>
<dbReference type="PANTHER" id="PTHR43734:SF1">
    <property type="entry name" value="PHYTOENE DESATURASE"/>
    <property type="match status" value="1"/>
</dbReference>
<protein>
    <submittedName>
        <fullName evidence="2">FAD-dependent oxidoreductase</fullName>
    </submittedName>
</protein>
<dbReference type="RefSeq" id="WP_263126566.1">
    <property type="nucleotide sequence ID" value="NZ_CP106753.1"/>
</dbReference>
<evidence type="ECO:0000313" key="2">
    <source>
        <dbReference type="EMBL" id="UXY17136.1"/>
    </source>
</evidence>
<comment type="similarity">
    <text evidence="1">Belongs to the carotenoid/retinoid oxidoreductase family.</text>
</comment>
<accession>A0ABY6DVQ2</accession>
<reference evidence="2" key="1">
    <citation type="submission" date="2022-10" db="EMBL/GenBank/DDBJ databases">
        <title>Chitiniphilus purpureus sp. nov., a novel chitin-degrading bacterium isolated from crawfish pond sediment.</title>
        <authorList>
            <person name="Li K."/>
        </authorList>
    </citation>
    <scope>NUCLEOTIDE SEQUENCE</scope>
    <source>
        <strain evidence="2">CD1</strain>
    </source>
</reference>
<dbReference type="Proteomes" id="UP001061302">
    <property type="component" value="Chromosome"/>
</dbReference>
<sequence length="459" mass="49952">MQSVDAFRPGAASHFDAIVVGAGLGGLSTALHLQRSGLRVALIEQSQRAGGLCGTHQHQGREYVIACNDFGSAMPRWLGELGLPVKFTRHATHIHASGRRFSLPPDLRSITQLLRFLPDVLRYVRGCKAARQDGYRHHATLGALVDDRIRNPVIADLLKLPAYLMGVSPERLRLDALDDEARFGYGYLQPTTPDGGPQAMVDEMVSAITAHGELMLQTRYLGHESTPDGGKKVATSRGDLTCRFLVLAIPEQAAYPTGFPQGLPLGMYLLAVDERFAYPAGVHTCVHYPPNVSQWFGALERGEQPREFGFHVFKSDLAPSGGCYTMNLFFYPPKDDDLSDPAARKGMEHYIFRQLEAMLPGITQAVREQHYLSPRQFVAKHGLSSRVLPVVTPAGFDKPANYDPAADVYRAGAAYYPPGDHGSAAVLSGRLVAERIAAQYAAEPTTAFSGTPQLLGACS</sequence>
<proteinExistence type="inferred from homology"/>